<dbReference type="EMBL" id="KL142436">
    <property type="protein sequence ID" value="KDR65670.1"/>
    <property type="molecule type" value="Genomic_DNA"/>
</dbReference>
<evidence type="ECO:0000313" key="2">
    <source>
        <dbReference type="Proteomes" id="UP000027222"/>
    </source>
</evidence>
<sequence length="208" mass="23092">MALEHNVAPVLIRDAPSAVEMAILVNDIHTGPVQGHTPPTRINTVYEPQIPWHPKITPYRLSNLLIPLFVGTAKAVASLRGSSTAPIALEWISGVVVFLLLFHAGCYESGESPPKVLAWAFQTDCMEYLWRFLQFFSIARPRYRSDEHLKPESIATSHHLFVSATFVFCGLTKAILTNANLSVWSVWIEWTVAGVITSVSVVIFKVPI</sequence>
<gene>
    <name evidence="1" type="ORF">GALMADRAFT_162416</name>
</gene>
<organism evidence="1 2">
    <name type="scientific">Galerina marginata (strain CBS 339.88)</name>
    <dbReference type="NCBI Taxonomy" id="685588"/>
    <lineage>
        <taxon>Eukaryota</taxon>
        <taxon>Fungi</taxon>
        <taxon>Dikarya</taxon>
        <taxon>Basidiomycota</taxon>
        <taxon>Agaricomycotina</taxon>
        <taxon>Agaricomycetes</taxon>
        <taxon>Agaricomycetidae</taxon>
        <taxon>Agaricales</taxon>
        <taxon>Agaricineae</taxon>
        <taxon>Strophariaceae</taxon>
        <taxon>Galerina</taxon>
    </lineage>
</organism>
<protein>
    <submittedName>
        <fullName evidence="1">Uncharacterized protein</fullName>
    </submittedName>
</protein>
<accession>A0A067S4A8</accession>
<name>A0A067S4A8_GALM3</name>
<dbReference type="Proteomes" id="UP000027222">
    <property type="component" value="Unassembled WGS sequence"/>
</dbReference>
<proteinExistence type="predicted"/>
<dbReference type="OrthoDB" id="3268450at2759"/>
<keyword evidence="2" id="KW-1185">Reference proteome</keyword>
<reference evidence="2" key="1">
    <citation type="journal article" date="2014" name="Proc. Natl. Acad. Sci. U.S.A.">
        <title>Extensive sampling of basidiomycete genomes demonstrates inadequacy of the white-rot/brown-rot paradigm for wood decay fungi.</title>
        <authorList>
            <person name="Riley R."/>
            <person name="Salamov A.A."/>
            <person name="Brown D.W."/>
            <person name="Nagy L.G."/>
            <person name="Floudas D."/>
            <person name="Held B.W."/>
            <person name="Levasseur A."/>
            <person name="Lombard V."/>
            <person name="Morin E."/>
            <person name="Otillar R."/>
            <person name="Lindquist E.A."/>
            <person name="Sun H."/>
            <person name="LaButti K.M."/>
            <person name="Schmutz J."/>
            <person name="Jabbour D."/>
            <person name="Luo H."/>
            <person name="Baker S.E."/>
            <person name="Pisabarro A.G."/>
            <person name="Walton J.D."/>
            <person name="Blanchette R.A."/>
            <person name="Henrissat B."/>
            <person name="Martin F."/>
            <person name="Cullen D."/>
            <person name="Hibbett D.S."/>
            <person name="Grigoriev I.V."/>
        </authorList>
    </citation>
    <scope>NUCLEOTIDE SEQUENCE [LARGE SCALE GENOMIC DNA]</scope>
    <source>
        <strain evidence="2">CBS 339.88</strain>
    </source>
</reference>
<evidence type="ECO:0000313" key="1">
    <source>
        <dbReference type="EMBL" id="KDR65670.1"/>
    </source>
</evidence>
<dbReference type="AlphaFoldDB" id="A0A067S4A8"/>
<dbReference type="HOGENOM" id="CLU_1447784_0_0_1"/>